<dbReference type="EMBL" id="CP023747">
    <property type="protein sequence ID" value="QEV37537.1"/>
    <property type="molecule type" value="Genomic_DNA"/>
</dbReference>
<dbReference type="OrthoDB" id="5121089at2"/>
<organism evidence="2 3">
    <name type="scientific">Streptomyces nodosus</name>
    <dbReference type="NCBI Taxonomy" id="40318"/>
    <lineage>
        <taxon>Bacteria</taxon>
        <taxon>Bacillati</taxon>
        <taxon>Actinomycetota</taxon>
        <taxon>Actinomycetes</taxon>
        <taxon>Kitasatosporales</taxon>
        <taxon>Streptomycetaceae</taxon>
        <taxon>Streptomyces</taxon>
    </lineage>
</organism>
<accession>A0A5P2VZS7</accession>
<reference evidence="2 3" key="1">
    <citation type="submission" date="2017-09" db="EMBL/GenBank/DDBJ databases">
        <title>Streptomyces genome completion.</title>
        <authorList>
            <person name="Lee N."/>
            <person name="Cho B.-K."/>
        </authorList>
    </citation>
    <scope>NUCLEOTIDE SEQUENCE [LARGE SCALE GENOMIC DNA]</scope>
    <source>
        <strain evidence="2 3">ATCC 14899</strain>
    </source>
</reference>
<proteinExistence type="predicted"/>
<sequence>MSRSAADRGTGHLAAPLALHPRKRFRKDIVLKVNGTPLPTRDHTVTEQPKNHRVRYGPGPVGEPLSRCAVEEETDK</sequence>
<evidence type="ECO:0000313" key="2">
    <source>
        <dbReference type="EMBL" id="QEV37537.1"/>
    </source>
</evidence>
<dbReference type="Proteomes" id="UP000325763">
    <property type="component" value="Chromosome"/>
</dbReference>
<gene>
    <name evidence="2" type="ORF">CP978_02355</name>
</gene>
<evidence type="ECO:0000313" key="3">
    <source>
        <dbReference type="Proteomes" id="UP000325763"/>
    </source>
</evidence>
<feature type="compositionally biased region" description="Basic and acidic residues" evidence="1">
    <location>
        <begin position="1"/>
        <end position="10"/>
    </location>
</feature>
<name>A0A5P2VZS7_9ACTN</name>
<dbReference type="KEGG" id="snq:CP978_02355"/>
<dbReference type="AlphaFoldDB" id="A0A5P2VZS7"/>
<feature type="region of interest" description="Disordered" evidence="1">
    <location>
        <begin position="35"/>
        <end position="76"/>
    </location>
</feature>
<feature type="region of interest" description="Disordered" evidence="1">
    <location>
        <begin position="1"/>
        <end position="21"/>
    </location>
</feature>
<evidence type="ECO:0000256" key="1">
    <source>
        <dbReference type="SAM" id="MobiDB-lite"/>
    </source>
</evidence>
<protein>
    <submittedName>
        <fullName evidence="2">Uncharacterized protein</fullName>
    </submittedName>
</protein>